<reference evidence="2" key="1">
    <citation type="submission" date="2012-07" db="EMBL/GenBank/DDBJ databases">
        <title>Genome of the Chinese tree shrew, a rising model animal genetically related to primates.</title>
        <authorList>
            <person name="Zhang G."/>
            <person name="Fan Y."/>
            <person name="Yao Y."/>
            <person name="Huang Z."/>
        </authorList>
    </citation>
    <scope>NUCLEOTIDE SEQUENCE [LARGE SCALE GENOMIC DNA]</scope>
</reference>
<dbReference type="InParanoid" id="L9KUI2"/>
<dbReference type="AlphaFoldDB" id="L9KUI2"/>
<organism evidence="1 2">
    <name type="scientific">Tupaia chinensis</name>
    <name type="common">Chinese tree shrew</name>
    <name type="synonym">Tupaia belangeri chinensis</name>
    <dbReference type="NCBI Taxonomy" id="246437"/>
    <lineage>
        <taxon>Eukaryota</taxon>
        <taxon>Metazoa</taxon>
        <taxon>Chordata</taxon>
        <taxon>Craniata</taxon>
        <taxon>Vertebrata</taxon>
        <taxon>Euteleostomi</taxon>
        <taxon>Mammalia</taxon>
        <taxon>Eutheria</taxon>
        <taxon>Euarchontoglires</taxon>
        <taxon>Scandentia</taxon>
        <taxon>Tupaiidae</taxon>
        <taxon>Tupaia</taxon>
    </lineage>
</organism>
<accession>L9KUI2</accession>
<dbReference type="EMBL" id="KB320710">
    <property type="protein sequence ID" value="ELW64847.1"/>
    <property type="molecule type" value="Genomic_DNA"/>
</dbReference>
<gene>
    <name evidence="1" type="ORF">TREES_T100002990</name>
</gene>
<name>L9KUI2_TUPCH</name>
<evidence type="ECO:0000313" key="2">
    <source>
        <dbReference type="Proteomes" id="UP000011518"/>
    </source>
</evidence>
<proteinExistence type="predicted"/>
<evidence type="ECO:0000313" key="1">
    <source>
        <dbReference type="EMBL" id="ELW64847.1"/>
    </source>
</evidence>
<sequence length="80" mass="8712">MPVSSWQCTWQGRPTTAVCRQNGVSEPSTECASQVPGMPLVASLSVFLSVCQTHSEYQKAVLQMEEQASPPTVRCVENVL</sequence>
<reference evidence="2" key="2">
    <citation type="journal article" date="2013" name="Nat. Commun.">
        <title>Genome of the Chinese tree shrew.</title>
        <authorList>
            <person name="Fan Y."/>
            <person name="Huang Z.Y."/>
            <person name="Cao C.C."/>
            <person name="Chen C.S."/>
            <person name="Chen Y.X."/>
            <person name="Fan D.D."/>
            <person name="He J."/>
            <person name="Hou H.L."/>
            <person name="Hu L."/>
            <person name="Hu X.T."/>
            <person name="Jiang X.T."/>
            <person name="Lai R."/>
            <person name="Lang Y.S."/>
            <person name="Liang B."/>
            <person name="Liao S.G."/>
            <person name="Mu D."/>
            <person name="Ma Y.Y."/>
            <person name="Niu Y.Y."/>
            <person name="Sun X.Q."/>
            <person name="Xia J.Q."/>
            <person name="Xiao J."/>
            <person name="Xiong Z.Q."/>
            <person name="Xu L."/>
            <person name="Yang L."/>
            <person name="Zhang Y."/>
            <person name="Zhao W."/>
            <person name="Zhao X.D."/>
            <person name="Zheng Y.T."/>
            <person name="Zhou J.M."/>
            <person name="Zhu Y.B."/>
            <person name="Zhang G.J."/>
            <person name="Wang J."/>
            <person name="Yao Y.G."/>
        </authorList>
    </citation>
    <scope>NUCLEOTIDE SEQUENCE [LARGE SCALE GENOMIC DNA]</scope>
</reference>
<keyword evidence="2" id="KW-1185">Reference proteome</keyword>
<dbReference type="Proteomes" id="UP000011518">
    <property type="component" value="Unassembled WGS sequence"/>
</dbReference>
<protein>
    <submittedName>
        <fullName evidence="1">Uncharacterized protein</fullName>
    </submittedName>
</protein>